<gene>
    <name evidence="1" type="ORF">TTHERM_000593069</name>
</gene>
<dbReference type="EMBL" id="GG662781">
    <property type="protein sequence ID" value="EWS75573.1"/>
    <property type="molecule type" value="Genomic_DNA"/>
</dbReference>
<sequence>MRAYKCKILQINAQWAFLQRALAVNIHSINLARSNSQQNSKREQNLHLFFNIKRATNFHQKVHQKAEDLIIMRIQNNYPKTSIIAPSRIARVTQNHEIQRNNELKNKLQIQ</sequence>
<dbReference type="AlphaFoldDB" id="W7XFH1"/>
<evidence type="ECO:0000313" key="1">
    <source>
        <dbReference type="EMBL" id="EWS75573.1"/>
    </source>
</evidence>
<name>W7XFH1_TETTS</name>
<proteinExistence type="predicted"/>
<evidence type="ECO:0000313" key="2">
    <source>
        <dbReference type="Proteomes" id="UP000009168"/>
    </source>
</evidence>
<dbReference type="Proteomes" id="UP000009168">
    <property type="component" value="Unassembled WGS sequence"/>
</dbReference>
<protein>
    <submittedName>
        <fullName evidence="1">Uncharacterized protein</fullName>
    </submittedName>
</protein>
<keyword evidence="2" id="KW-1185">Reference proteome</keyword>
<dbReference type="InParanoid" id="W7XFH1"/>
<dbReference type="GeneID" id="24439756"/>
<dbReference type="RefSeq" id="XP_012651873.1">
    <property type="nucleotide sequence ID" value="XM_012796419.1"/>
</dbReference>
<organism evidence="1 2">
    <name type="scientific">Tetrahymena thermophila (strain SB210)</name>
    <dbReference type="NCBI Taxonomy" id="312017"/>
    <lineage>
        <taxon>Eukaryota</taxon>
        <taxon>Sar</taxon>
        <taxon>Alveolata</taxon>
        <taxon>Ciliophora</taxon>
        <taxon>Intramacronucleata</taxon>
        <taxon>Oligohymenophorea</taxon>
        <taxon>Hymenostomatida</taxon>
        <taxon>Tetrahymenina</taxon>
        <taxon>Tetrahymenidae</taxon>
        <taxon>Tetrahymena</taxon>
    </lineage>
</organism>
<accession>W7XFH1</accession>
<reference evidence="2" key="1">
    <citation type="journal article" date="2006" name="PLoS Biol.">
        <title>Macronuclear genome sequence of the ciliate Tetrahymena thermophila, a model eukaryote.</title>
        <authorList>
            <person name="Eisen J.A."/>
            <person name="Coyne R.S."/>
            <person name="Wu M."/>
            <person name="Wu D."/>
            <person name="Thiagarajan M."/>
            <person name="Wortman J.R."/>
            <person name="Badger J.H."/>
            <person name="Ren Q."/>
            <person name="Amedeo P."/>
            <person name="Jones K.M."/>
            <person name="Tallon L.J."/>
            <person name="Delcher A.L."/>
            <person name="Salzberg S.L."/>
            <person name="Silva J.C."/>
            <person name="Haas B.J."/>
            <person name="Majoros W.H."/>
            <person name="Farzad M."/>
            <person name="Carlton J.M."/>
            <person name="Smith R.K. Jr."/>
            <person name="Garg J."/>
            <person name="Pearlman R.E."/>
            <person name="Karrer K.M."/>
            <person name="Sun L."/>
            <person name="Manning G."/>
            <person name="Elde N.C."/>
            <person name="Turkewitz A.P."/>
            <person name="Asai D.J."/>
            <person name="Wilkes D.E."/>
            <person name="Wang Y."/>
            <person name="Cai H."/>
            <person name="Collins K."/>
            <person name="Stewart B.A."/>
            <person name="Lee S.R."/>
            <person name="Wilamowska K."/>
            <person name="Weinberg Z."/>
            <person name="Ruzzo W.L."/>
            <person name="Wloga D."/>
            <person name="Gaertig J."/>
            <person name="Frankel J."/>
            <person name="Tsao C.-C."/>
            <person name="Gorovsky M.A."/>
            <person name="Keeling P.J."/>
            <person name="Waller R.F."/>
            <person name="Patron N.J."/>
            <person name="Cherry J.M."/>
            <person name="Stover N.A."/>
            <person name="Krieger C.J."/>
            <person name="del Toro C."/>
            <person name="Ryder H.F."/>
            <person name="Williamson S.C."/>
            <person name="Barbeau R.A."/>
            <person name="Hamilton E.P."/>
            <person name="Orias E."/>
        </authorList>
    </citation>
    <scope>NUCLEOTIDE SEQUENCE [LARGE SCALE GENOMIC DNA]</scope>
    <source>
        <strain evidence="2">SB210</strain>
    </source>
</reference>
<dbReference type="KEGG" id="tet:TTHERM_000593069"/>